<comment type="caution">
    <text evidence="1">The sequence shown here is derived from an EMBL/GenBank/DDBJ whole genome shotgun (WGS) entry which is preliminary data.</text>
</comment>
<keyword evidence="2" id="KW-1185">Reference proteome</keyword>
<name>A9DDD4_9GAMM</name>
<dbReference type="EMBL" id="ABIC01000024">
    <property type="protein sequence ID" value="EDQ00229.1"/>
    <property type="molecule type" value="Genomic_DNA"/>
</dbReference>
<dbReference type="Pfam" id="PF10982">
    <property type="entry name" value="DUF2789"/>
    <property type="match status" value="1"/>
</dbReference>
<evidence type="ECO:0008006" key="3">
    <source>
        <dbReference type="Google" id="ProtNLM"/>
    </source>
</evidence>
<sequence length="85" mass="9818">MLDKQKETNNMDTTPQDLSHLFDQLGLDNSEQSIDKFIANHTIPANVLLCQADFWNDSQKSFLKEAIEEDAQWSELIDHLDAQLR</sequence>
<organism evidence="1 2">
    <name type="scientific">Shewanella benthica KT99</name>
    <dbReference type="NCBI Taxonomy" id="314608"/>
    <lineage>
        <taxon>Bacteria</taxon>
        <taxon>Pseudomonadati</taxon>
        <taxon>Pseudomonadota</taxon>
        <taxon>Gammaproteobacteria</taxon>
        <taxon>Alteromonadales</taxon>
        <taxon>Shewanellaceae</taxon>
        <taxon>Shewanella</taxon>
    </lineage>
</organism>
<protein>
    <recommendedName>
        <fullName evidence="3">DUF2789 domain-containing protein</fullName>
    </recommendedName>
</protein>
<evidence type="ECO:0000313" key="2">
    <source>
        <dbReference type="Proteomes" id="UP000005839"/>
    </source>
</evidence>
<evidence type="ECO:0000313" key="1">
    <source>
        <dbReference type="EMBL" id="EDQ00229.1"/>
    </source>
</evidence>
<gene>
    <name evidence="1" type="ORF">KT99_04932</name>
</gene>
<dbReference type="STRING" id="314608.KT99_04932"/>
<proteinExistence type="predicted"/>
<dbReference type="AlphaFoldDB" id="A9DDD4"/>
<dbReference type="InterPro" id="IPR021250">
    <property type="entry name" value="DUF2789"/>
</dbReference>
<reference evidence="1 2" key="1">
    <citation type="submission" date="2007-10" db="EMBL/GenBank/DDBJ databases">
        <authorList>
            <person name="Yayanos A."/>
            <person name="Ferriera S."/>
            <person name="Johnson J."/>
            <person name="Kravitz S."/>
            <person name="Halpern A."/>
            <person name="Remington K."/>
            <person name="Beeson K."/>
            <person name="Tran B."/>
            <person name="Rogers Y.-H."/>
            <person name="Friedman R."/>
            <person name="Venter J.C."/>
        </authorList>
    </citation>
    <scope>NUCLEOTIDE SEQUENCE [LARGE SCALE GENOMIC DNA]</scope>
    <source>
        <strain evidence="1 2">KT99</strain>
    </source>
</reference>
<accession>A9DDD4</accession>
<dbReference type="InterPro" id="IPR038086">
    <property type="entry name" value="DUF2789_sf"/>
</dbReference>
<dbReference type="Proteomes" id="UP000005839">
    <property type="component" value="Unassembled WGS sequence"/>
</dbReference>
<dbReference type="Gene3D" id="1.10.10.1130">
    <property type="entry name" value="Uncharacterised protein PF10982, DUF2789"/>
    <property type="match status" value="1"/>
</dbReference>